<dbReference type="EMBL" id="GBRH01218280">
    <property type="protein sequence ID" value="JAD79615.1"/>
    <property type="molecule type" value="Transcribed_RNA"/>
</dbReference>
<sequence length="49" mass="5568">MRWLDLNGCSIQNCRESNLHHLDLTFVNSSRATTAGRPKQDDLQIILGE</sequence>
<proteinExistence type="predicted"/>
<reference evidence="1" key="1">
    <citation type="submission" date="2014-09" db="EMBL/GenBank/DDBJ databases">
        <authorList>
            <person name="Magalhaes I.L.F."/>
            <person name="Oliveira U."/>
            <person name="Santos F.R."/>
            <person name="Vidigal T.H.D.A."/>
            <person name="Brescovit A.D."/>
            <person name="Santos A.J."/>
        </authorList>
    </citation>
    <scope>NUCLEOTIDE SEQUENCE</scope>
    <source>
        <tissue evidence="1">Shoot tissue taken approximately 20 cm above the soil surface</tissue>
    </source>
</reference>
<reference evidence="1" key="2">
    <citation type="journal article" date="2015" name="Data Brief">
        <title>Shoot transcriptome of the giant reed, Arundo donax.</title>
        <authorList>
            <person name="Barrero R.A."/>
            <person name="Guerrero F.D."/>
            <person name="Moolhuijzen P."/>
            <person name="Goolsby J.A."/>
            <person name="Tidwell J."/>
            <person name="Bellgard S.E."/>
            <person name="Bellgard M.I."/>
        </authorList>
    </citation>
    <scope>NUCLEOTIDE SEQUENCE</scope>
    <source>
        <tissue evidence="1">Shoot tissue taken approximately 20 cm above the soil surface</tissue>
    </source>
</reference>
<accession>A0A0A9D1V6</accession>
<name>A0A0A9D1V6_ARUDO</name>
<dbReference type="AlphaFoldDB" id="A0A0A9D1V6"/>
<protein>
    <submittedName>
        <fullName evidence="1">Uncharacterized protein</fullName>
    </submittedName>
</protein>
<evidence type="ECO:0000313" key="1">
    <source>
        <dbReference type="EMBL" id="JAD79615.1"/>
    </source>
</evidence>
<organism evidence="1">
    <name type="scientific">Arundo donax</name>
    <name type="common">Giant reed</name>
    <name type="synonym">Donax arundinaceus</name>
    <dbReference type="NCBI Taxonomy" id="35708"/>
    <lineage>
        <taxon>Eukaryota</taxon>
        <taxon>Viridiplantae</taxon>
        <taxon>Streptophyta</taxon>
        <taxon>Embryophyta</taxon>
        <taxon>Tracheophyta</taxon>
        <taxon>Spermatophyta</taxon>
        <taxon>Magnoliopsida</taxon>
        <taxon>Liliopsida</taxon>
        <taxon>Poales</taxon>
        <taxon>Poaceae</taxon>
        <taxon>PACMAD clade</taxon>
        <taxon>Arundinoideae</taxon>
        <taxon>Arundineae</taxon>
        <taxon>Arundo</taxon>
    </lineage>
</organism>